<feature type="transmembrane region" description="Helical" evidence="8">
    <location>
        <begin position="142"/>
        <end position="163"/>
    </location>
</feature>
<evidence type="ECO:0000256" key="3">
    <source>
        <dbReference type="ARBA" id="ARBA00022448"/>
    </source>
</evidence>
<keyword evidence="5 8" id="KW-0812">Transmembrane</keyword>
<dbReference type="Pfam" id="PF01032">
    <property type="entry name" value="FecCD"/>
    <property type="match status" value="1"/>
</dbReference>
<dbReference type="EMBL" id="JBHSCW010000004">
    <property type="protein sequence ID" value="MFC4351883.1"/>
    <property type="molecule type" value="Genomic_DNA"/>
</dbReference>
<dbReference type="RefSeq" id="WP_382422228.1">
    <property type="nucleotide sequence ID" value="NZ_JBHSCW010000004.1"/>
</dbReference>
<dbReference type="InterPro" id="IPR037294">
    <property type="entry name" value="ABC_BtuC-like"/>
</dbReference>
<evidence type="ECO:0000256" key="8">
    <source>
        <dbReference type="SAM" id="Phobius"/>
    </source>
</evidence>
<keyword evidence="3" id="KW-0813">Transport</keyword>
<name>A0ABV8UN41_9PROT</name>
<dbReference type="PANTHER" id="PTHR30472:SF25">
    <property type="entry name" value="ABC TRANSPORTER PERMEASE PROTEIN MJ0876-RELATED"/>
    <property type="match status" value="1"/>
</dbReference>
<evidence type="ECO:0000256" key="7">
    <source>
        <dbReference type="ARBA" id="ARBA00023136"/>
    </source>
</evidence>
<sequence>MALLSLSFSRPALRSLPERRRLLMTGLLLGLLAVVLMSLGIGAVRIPAGEVVAALVEGLGLSSAGSVPEQVQLVLLHIRLPRTLLAALAGAGLAVSGAALQGLFRNPLADPGLIGVSSGAALAAATTIVFGGTLFAGVPPAVLPYLLPLGAFGGGLLAVLLAYRLASGHGQTDVATLLLAGVALNAIAGAGIGLLIFASDDQQLRDLNFWMLGSVAGANWSALLPALAFLVLPLLALPFMGRALNVLLLGETEAEHLGFRVERTKKAVLLLAALATGAAVALCGIIGFVGLVVPHLVRLAVGPDHRFLLPASAVLGAALLLLADLLARTLVLPAELPIGIVTSCVGGPFFLWMLLRQRARGGGALC</sequence>
<evidence type="ECO:0000256" key="1">
    <source>
        <dbReference type="ARBA" id="ARBA00004651"/>
    </source>
</evidence>
<feature type="transmembrane region" description="Helical" evidence="8">
    <location>
        <begin position="218"/>
        <end position="239"/>
    </location>
</feature>
<keyword evidence="7 8" id="KW-0472">Membrane</keyword>
<accession>A0ABV8UN41</accession>
<keyword evidence="6 8" id="KW-1133">Transmembrane helix</keyword>
<dbReference type="Proteomes" id="UP001595799">
    <property type="component" value="Unassembled WGS sequence"/>
</dbReference>
<evidence type="ECO:0000256" key="6">
    <source>
        <dbReference type="ARBA" id="ARBA00022989"/>
    </source>
</evidence>
<reference evidence="10" key="1">
    <citation type="journal article" date="2019" name="Int. J. Syst. Evol. Microbiol.">
        <title>The Global Catalogue of Microorganisms (GCM) 10K type strain sequencing project: providing services to taxonomists for standard genome sequencing and annotation.</title>
        <authorList>
            <consortium name="The Broad Institute Genomics Platform"/>
            <consortium name="The Broad Institute Genome Sequencing Center for Infectious Disease"/>
            <person name="Wu L."/>
            <person name="Ma J."/>
        </authorList>
    </citation>
    <scope>NUCLEOTIDE SEQUENCE [LARGE SCALE GENOMIC DNA]</scope>
    <source>
        <strain evidence="10">CECT 8472</strain>
    </source>
</reference>
<feature type="transmembrane region" description="Helical" evidence="8">
    <location>
        <begin position="175"/>
        <end position="198"/>
    </location>
</feature>
<evidence type="ECO:0000256" key="5">
    <source>
        <dbReference type="ARBA" id="ARBA00022692"/>
    </source>
</evidence>
<evidence type="ECO:0000313" key="10">
    <source>
        <dbReference type="Proteomes" id="UP001595799"/>
    </source>
</evidence>
<evidence type="ECO:0000313" key="9">
    <source>
        <dbReference type="EMBL" id="MFC4351883.1"/>
    </source>
</evidence>
<dbReference type="CDD" id="cd06550">
    <property type="entry name" value="TM_ABC_iron-siderophores_like"/>
    <property type="match status" value="1"/>
</dbReference>
<keyword evidence="4" id="KW-1003">Cell membrane</keyword>
<feature type="transmembrane region" description="Helical" evidence="8">
    <location>
        <begin position="116"/>
        <end position="136"/>
    </location>
</feature>
<dbReference type="SUPFAM" id="SSF81345">
    <property type="entry name" value="ABC transporter involved in vitamin B12 uptake, BtuC"/>
    <property type="match status" value="1"/>
</dbReference>
<feature type="transmembrane region" description="Helical" evidence="8">
    <location>
        <begin position="84"/>
        <end position="104"/>
    </location>
</feature>
<dbReference type="InterPro" id="IPR000522">
    <property type="entry name" value="ABC_transptr_permease_BtuC"/>
</dbReference>
<feature type="transmembrane region" description="Helical" evidence="8">
    <location>
        <begin position="21"/>
        <end position="44"/>
    </location>
</feature>
<feature type="transmembrane region" description="Helical" evidence="8">
    <location>
        <begin position="268"/>
        <end position="295"/>
    </location>
</feature>
<dbReference type="Gene3D" id="1.10.3470.10">
    <property type="entry name" value="ABC transporter involved in vitamin B12 uptake, BtuC"/>
    <property type="match status" value="1"/>
</dbReference>
<comment type="caution">
    <text evidence="9">The sequence shown here is derived from an EMBL/GenBank/DDBJ whole genome shotgun (WGS) entry which is preliminary data.</text>
</comment>
<dbReference type="PANTHER" id="PTHR30472">
    <property type="entry name" value="FERRIC ENTEROBACTIN TRANSPORT SYSTEM PERMEASE PROTEIN"/>
    <property type="match status" value="1"/>
</dbReference>
<evidence type="ECO:0000256" key="4">
    <source>
        <dbReference type="ARBA" id="ARBA00022475"/>
    </source>
</evidence>
<comment type="similarity">
    <text evidence="2">Belongs to the binding-protein-dependent transport system permease family. FecCD subfamily.</text>
</comment>
<feature type="transmembrane region" description="Helical" evidence="8">
    <location>
        <begin position="334"/>
        <end position="355"/>
    </location>
</feature>
<evidence type="ECO:0000256" key="2">
    <source>
        <dbReference type="ARBA" id="ARBA00007935"/>
    </source>
</evidence>
<comment type="subcellular location">
    <subcellularLocation>
        <location evidence="1">Cell membrane</location>
        <topology evidence="1">Multi-pass membrane protein</topology>
    </subcellularLocation>
</comment>
<proteinExistence type="inferred from homology"/>
<keyword evidence="10" id="KW-1185">Reference proteome</keyword>
<gene>
    <name evidence="9" type="ORF">ACFOW6_10050</name>
</gene>
<feature type="transmembrane region" description="Helical" evidence="8">
    <location>
        <begin position="307"/>
        <end position="327"/>
    </location>
</feature>
<organism evidence="9 10">
    <name type="scientific">Fodinicurvata halophila</name>
    <dbReference type="NCBI Taxonomy" id="1419723"/>
    <lineage>
        <taxon>Bacteria</taxon>
        <taxon>Pseudomonadati</taxon>
        <taxon>Pseudomonadota</taxon>
        <taxon>Alphaproteobacteria</taxon>
        <taxon>Rhodospirillales</taxon>
        <taxon>Rhodovibrionaceae</taxon>
        <taxon>Fodinicurvata</taxon>
    </lineage>
</organism>
<protein>
    <submittedName>
        <fullName evidence="9">FecCD family ABC transporter permease</fullName>
    </submittedName>
</protein>